<dbReference type="FunFam" id="2.60.40.60:FF:000035">
    <property type="entry name" value="Protocadherin Fat 3"/>
    <property type="match status" value="1"/>
</dbReference>
<feature type="domain" description="Cadherin" evidence="23">
    <location>
        <begin position="536"/>
        <end position="646"/>
    </location>
</feature>
<name>A0A1D1WA64_RAMVA</name>
<feature type="domain" description="Cadherin" evidence="23">
    <location>
        <begin position="1427"/>
        <end position="1535"/>
    </location>
</feature>
<evidence type="ECO:0000256" key="18">
    <source>
        <dbReference type="SAM" id="MobiDB-lite"/>
    </source>
</evidence>
<evidence type="ECO:0000256" key="2">
    <source>
        <dbReference type="ARBA" id="ARBA00022475"/>
    </source>
</evidence>
<feature type="domain" description="Cadherin" evidence="23">
    <location>
        <begin position="862"/>
        <end position="977"/>
    </location>
</feature>
<keyword evidence="2" id="KW-1003">Cell membrane</keyword>
<feature type="domain" description="Cadherin" evidence="23">
    <location>
        <begin position="1093"/>
        <end position="1192"/>
    </location>
</feature>
<dbReference type="GO" id="GO:0048589">
    <property type="term" value="P:developmental growth"/>
    <property type="evidence" value="ECO:0007669"/>
    <property type="project" value="UniProtKB-ARBA"/>
</dbReference>
<evidence type="ECO:0000256" key="11">
    <source>
        <dbReference type="ARBA" id="ARBA00023136"/>
    </source>
</evidence>
<reference evidence="24 25" key="1">
    <citation type="journal article" date="2016" name="Nat. Commun.">
        <title>Extremotolerant tardigrade genome and improved radiotolerance of human cultured cells by tardigrade-unique protein.</title>
        <authorList>
            <person name="Hashimoto T."/>
            <person name="Horikawa D.D."/>
            <person name="Saito Y."/>
            <person name="Kuwahara H."/>
            <person name="Kozuka-Hata H."/>
            <person name="Shin-I T."/>
            <person name="Minakuchi Y."/>
            <person name="Ohishi K."/>
            <person name="Motoyama A."/>
            <person name="Aizu T."/>
            <person name="Enomoto A."/>
            <person name="Kondo K."/>
            <person name="Tanaka S."/>
            <person name="Hara Y."/>
            <person name="Koshikawa S."/>
            <person name="Sagara H."/>
            <person name="Miura T."/>
            <person name="Yokobori S."/>
            <person name="Miyagawa K."/>
            <person name="Suzuki Y."/>
            <person name="Kubo T."/>
            <person name="Oyama M."/>
            <person name="Kohara Y."/>
            <person name="Fujiyama A."/>
            <person name="Arakawa K."/>
            <person name="Katayama T."/>
            <person name="Toyoda A."/>
            <person name="Kunieda T."/>
        </authorList>
    </citation>
    <scope>NUCLEOTIDE SEQUENCE [LARGE SCALE GENOMIC DNA]</scope>
    <source>
        <strain evidence="24 25">YOKOZUNA-1</strain>
    </source>
</reference>
<evidence type="ECO:0000313" key="24">
    <source>
        <dbReference type="EMBL" id="GAV09338.1"/>
    </source>
</evidence>
<dbReference type="SMART" id="SM00282">
    <property type="entry name" value="LamG"/>
    <property type="match status" value="2"/>
</dbReference>
<comment type="caution">
    <text evidence="24">The sequence shown here is derived from an EMBL/GenBank/DDBJ whole genome shotgun (WGS) entry which is preliminary data.</text>
</comment>
<keyword evidence="25" id="KW-1185">Reference proteome</keyword>
<keyword evidence="8 14" id="KW-0106">Calcium</keyword>
<dbReference type="CDD" id="cd00054">
    <property type="entry name" value="EGF_CA"/>
    <property type="match status" value="3"/>
</dbReference>
<evidence type="ECO:0000256" key="10">
    <source>
        <dbReference type="ARBA" id="ARBA00022989"/>
    </source>
</evidence>
<dbReference type="SUPFAM" id="SSF57184">
    <property type="entry name" value="Growth factor receptor domain"/>
    <property type="match status" value="1"/>
</dbReference>
<evidence type="ECO:0000256" key="6">
    <source>
        <dbReference type="ARBA" id="ARBA00022729"/>
    </source>
</evidence>
<dbReference type="InterPro" id="IPR001791">
    <property type="entry name" value="Laminin_G"/>
</dbReference>
<keyword evidence="13" id="KW-0325">Glycoprotein</keyword>
<dbReference type="Pfam" id="PF24811">
    <property type="entry name" value="Ig_Shg"/>
    <property type="match status" value="1"/>
</dbReference>
<evidence type="ECO:0000256" key="4">
    <source>
        <dbReference type="ARBA" id="ARBA00022692"/>
    </source>
</evidence>
<dbReference type="GO" id="GO:0016342">
    <property type="term" value="C:catenin complex"/>
    <property type="evidence" value="ECO:0007669"/>
    <property type="project" value="TreeGrafter"/>
</dbReference>
<evidence type="ECO:0000259" key="22">
    <source>
        <dbReference type="PROSITE" id="PS50026"/>
    </source>
</evidence>
<feature type="domain" description="Cadherin" evidence="23">
    <location>
        <begin position="977"/>
        <end position="1092"/>
    </location>
</feature>
<dbReference type="Gene3D" id="2.60.120.200">
    <property type="match status" value="2"/>
</dbReference>
<dbReference type="GO" id="GO:0001736">
    <property type="term" value="P:establishment of planar polarity"/>
    <property type="evidence" value="ECO:0007669"/>
    <property type="project" value="UniProtKB-ARBA"/>
</dbReference>
<keyword evidence="3 15" id="KW-0245">EGF-like domain</keyword>
<feature type="domain" description="Cadherin" evidence="23">
    <location>
        <begin position="157"/>
        <end position="227"/>
    </location>
</feature>
<evidence type="ECO:0000256" key="14">
    <source>
        <dbReference type="PROSITE-ProRule" id="PRU00043"/>
    </source>
</evidence>
<keyword evidence="7" id="KW-0677">Repeat</keyword>
<evidence type="ECO:0000259" key="21">
    <source>
        <dbReference type="PROSITE" id="PS50025"/>
    </source>
</evidence>
<keyword evidence="12 15" id="KW-1015">Disulfide bond</keyword>
<dbReference type="CDD" id="cd11304">
    <property type="entry name" value="Cadherin_repeat"/>
    <property type="match status" value="15"/>
</dbReference>
<dbReference type="Pfam" id="PF02210">
    <property type="entry name" value="Laminin_G_2"/>
    <property type="match status" value="2"/>
</dbReference>
<dbReference type="CDD" id="cd00110">
    <property type="entry name" value="LamG"/>
    <property type="match status" value="2"/>
</dbReference>
<evidence type="ECO:0000256" key="7">
    <source>
        <dbReference type="ARBA" id="ARBA00022737"/>
    </source>
</evidence>
<dbReference type="FunFam" id="2.60.40.60:FF:000022">
    <property type="entry name" value="Cadherin 2"/>
    <property type="match status" value="1"/>
</dbReference>
<dbReference type="SUPFAM" id="SSF49899">
    <property type="entry name" value="Concanavalin A-like lectins/glucanases"/>
    <property type="match status" value="2"/>
</dbReference>
<keyword evidence="10 19" id="KW-1133">Transmembrane helix</keyword>
<dbReference type="STRING" id="947166.A0A1D1WA64"/>
<dbReference type="PROSITE" id="PS50026">
    <property type="entry name" value="EGF_3"/>
    <property type="match status" value="3"/>
</dbReference>
<dbReference type="InterPro" id="IPR039808">
    <property type="entry name" value="Cadherin"/>
</dbReference>
<feature type="domain" description="EGF-like" evidence="22">
    <location>
        <begin position="2530"/>
        <end position="2576"/>
    </location>
</feature>
<dbReference type="GO" id="GO:0008013">
    <property type="term" value="F:beta-catenin binding"/>
    <property type="evidence" value="ECO:0007669"/>
    <property type="project" value="TreeGrafter"/>
</dbReference>
<feature type="transmembrane region" description="Helical" evidence="19">
    <location>
        <begin position="2588"/>
        <end position="2611"/>
    </location>
</feature>
<dbReference type="PRINTS" id="PR00205">
    <property type="entry name" value="CADHERIN"/>
</dbReference>
<feature type="disulfide bond" evidence="15">
    <location>
        <begin position="2282"/>
        <end position="2291"/>
    </location>
</feature>
<feature type="disulfide bond" evidence="15">
    <location>
        <begin position="2566"/>
        <end position="2575"/>
    </location>
</feature>
<evidence type="ECO:0000256" key="12">
    <source>
        <dbReference type="ARBA" id="ARBA00023157"/>
    </source>
</evidence>
<keyword evidence="6 20" id="KW-0732">Signal</keyword>
<feature type="region of interest" description="Disordered" evidence="18">
    <location>
        <begin position="2663"/>
        <end position="2690"/>
    </location>
</feature>
<feature type="domain" description="Cadherin" evidence="23">
    <location>
        <begin position="1315"/>
        <end position="1417"/>
    </location>
</feature>
<dbReference type="PROSITE" id="PS01186">
    <property type="entry name" value="EGF_2"/>
    <property type="match status" value="3"/>
</dbReference>
<proteinExistence type="predicted"/>
<dbReference type="PANTHER" id="PTHR24027">
    <property type="entry name" value="CADHERIN-23"/>
    <property type="match status" value="1"/>
</dbReference>
<dbReference type="GO" id="GO:0016477">
    <property type="term" value="P:cell migration"/>
    <property type="evidence" value="ECO:0007669"/>
    <property type="project" value="TreeGrafter"/>
</dbReference>
<comment type="subcellular location">
    <subcellularLocation>
        <location evidence="1 16">Cell membrane</location>
        <topology evidence="1 16">Single-pass type I membrane protein</topology>
    </subcellularLocation>
</comment>
<dbReference type="InterPro" id="IPR020894">
    <property type="entry name" value="Cadherin_CS"/>
</dbReference>
<sequence>MWRRRWKISHICAILFSVLSQILWICAAHSLPDCNLISRHPVPEIIASPDSVGPAAAAPVEAESLQSRTRTKRDYGDLSDSRTFKHRRLHGKTADDLSSANLIDGSPTDSYSLRHEKESRTRRADLNPIVLTVKEGEYEQIGKEVKRLQPLGASRTVRYALREENPWIEIRPENGAILVKKAFDYESLDQSKSIDFFVLINDTNTGVVDSQRVTIKVQDDNDTPPHFINAPRPFQAVVPINAPENSPVFRLEAIDPDANALLRYKLTRDQSDGRFVVDEVTGDIRTKGKADIVQDREYVIYVRAEDRHGHNQFTEEERVSIVGGRRPPQFYEQQYVVNVPENKAPKSSIISVRARSFAEKQIQYFLDNDDSSMFKIEAKSGDITLEKPLDYDDPRQPKSYLLTLVAKESGGMSTSVRLTINVKDVNDNAPKFTLPIYQEWVNEDISTETSITSVTALDPDEGDNGDVVYSLNDPTFTIRKVGNAGVIYAAKRLDADRVKQYEVLVTATDRGTPVRSSTSTVRIFTFNTNDEVPTFSQMVYTASLEENAQPNAVVATVYATDIDGDMVTYGFVGTGTAVGQFVIDKDTGVIQLWNQPVRLDQDKYELNVTASDDGSCCKGHTSGMRHTSTALVIVSVTDVNDNKPVFTNCSEYERKRPTVMEEQPQGTYVTTVHAIDQDSGMNGKVTYEIEKDFQQAQRFDIDAESGVITTRGRFDRESSRYVSVTVIAKDSGIRPLIGICSFQVELLDENDNPPVFERTQYETTVRQDRKKGPVIAVIATDADAGRNAEIEYSLDPSEIMSQKLFGIDKDTGWIYLKESLPASPRQYDMVAIASDKGERSLSGRVPVTIRITDVSSRPPKWVQAPKSIAINETIQRNYVVTTLKAISEIPSNKRIFYELLNGNTLDRNKDQHFLLTRRKDDKGDDIAELVVYKPLDYETTPKYNLTIQAKNDLEPQLDETINVVVEVIDQNDEVPLFERSPVLSILEDEPARTIVGQVKAKDSDIDARFRTITYAIDPENGNGDWKHFDIDPKDGTIRSKSSFDREHKSKYTLAVISNDGHPSAIPNIQGPNKNQIYVRIEIGDKNDNVPFFEQPLYEASVQESAPVGHTIMQVLAKDKDELNNLRYQITRGNVGGVFAVQPSTGVVYLNGELDYETLRDYNLVLVVSDGAHQNETHLHIVVQDVNDIAPQFTSKVYTASLMEEDASGLPKELSFTPAINAVDGDSARNDPIRYSLVGQGVGDVFVIPDDRYPKILVTKPLDRDPPKGDPVWTFTILAKDEDGKGLTGYADVKVNLIDINDNDPLFPAVKTMGGVRENSPVGTRVMTMSAIDYDDPSADRNAVVRYDILRNVMGDNGQPIFEIDAESGVIKTAWAGLDRERVPSYSIVVRATDGGARTGTGTASIELQDENDSPPKFQRKLYTQSIDETPGSILPDNSVLDVGVNDADITNNFVYGIVQPCAADEYGCEHFYMNANRDGSGSLFVLKPLDFENERDRAGFKFRIFVNDQGDLSRPKDTAQVHITLNDINDNPPKFEKHSIRVQVLEDVAVGHELAKFKATDADNDGKSQVHYRIKRSTDPGRQFTIGPDGIVKVQQPLDREKTETHYIEILAVDDGSPRLTATATLTAHLLDVNDNPPRFAQDYNPVIFENEPPEQLIAELSAVDPDSGVNHGGPFTFSLPNPDRNPTFEHFRLVPKQAGGANGNGSALVYSKQSFDREDRKYYYVPIIIEDVGGLSGTSTLTVTIGDRNDNEMFPGTKEIFVYNYMDKMHNAQIGRVHVEDKDDWDLDDKTFAWTPDSQPDPAFELNAATGMITMKRGARQGQHRFSVDVEDRQFHQKVTSTVLVNVLTISEEAVQKSGSIRLTGISAEEFIQVGADGKSKYEQFKALIKELTGAREVEIFSVISPDRVKPPVTDIRYAAHGSPYYSPVLLDGLMELNRDELESRLGVTVDMVPITFCSDDVCEEGCVTLHSVPLDDVSSLVNANQTALLSVNIKHERKCVCKGRDFREAASCATMTCYNGGICRDDWEPHPYCECPEGYDGPSCQKTTRTFRENGFAWFPTLEQCLDSHLSLEFMTEAKEGLLLYNGPIGPQRPDSRSDFVAVDLYNGRPRVHIDLGVGAPLVLEVATKRSLSDGSWHRLDVYWSSQNVRIVVDWCKESNITDPDEGRFPVNDLSTCEARGSTLGFQTGLNVHQPTQIGGVNGKTGSAGGFTPRSFVGCIKEVIFNGNMYDMASTGYAKDSTIGCAPSDEQCGSNELSSVNSRCINGQCIGTYYTFHCECYPGFRGESCNFRTKEKSFERRSFMRLELAFETNDYLSSLQLMFRTRKAFGQIFAATSLGGGEYLILEIRNHTLHFRYDLNPNKNEEYILTLKEYAVDDGRWHTVRVYRYGADAVMTIDGGDGRRYGELISPLSATHRKMHLQKEATIGARVQERGTAEFEVVFDFEGCMNDVRYDGYTLPMDIEESNMNARILTSVNVTDGCLSEDPCKGFICPDPMVCVDLWRMASCQCPPGFKKSDDANDKANCVDIDECREDPGVCRNGGTCQNFVKTDKHDRSAGYVCLCPQGYVGVNCAAAMKEQRLGVSWGALAALIVSAIILMLMLCVFIIYKQRRRAYDEKMALTIDPDDDIRENIVSYHDEGAGEEDMHAYDITPLRIPIGPKDSPSTVGRKPMIPSEAKPSMQRPPRTKGAEVAVGDLPNLLQQRLYEADNDPMAPPYDELRLYAYEGGGDTPIDLSEIEDNEDDDINFDYLQSWGPRFEKLAKLYTEKPAEDEEL</sequence>
<dbReference type="PROSITE" id="PS50268">
    <property type="entry name" value="CADHERIN_2"/>
    <property type="match status" value="15"/>
</dbReference>
<feature type="chain" id="PRO_5008899328" evidence="20">
    <location>
        <begin position="29"/>
        <end position="2778"/>
    </location>
</feature>
<comment type="function">
    <text evidence="17">Cadherins are calcium-dependent cell adhesion proteins.</text>
</comment>
<evidence type="ECO:0000259" key="23">
    <source>
        <dbReference type="PROSITE" id="PS50268"/>
    </source>
</evidence>
<dbReference type="FunFam" id="4.10.900.10:FF:000001">
    <property type="entry name" value="Cadherin 2"/>
    <property type="match status" value="1"/>
</dbReference>
<dbReference type="SMART" id="SM00181">
    <property type="entry name" value="EGF"/>
    <property type="match status" value="4"/>
</dbReference>
<evidence type="ECO:0000256" key="16">
    <source>
        <dbReference type="RuleBase" id="RU003318"/>
    </source>
</evidence>
<feature type="disulfide bond" evidence="15">
    <location>
        <begin position="2037"/>
        <end position="2046"/>
    </location>
</feature>
<dbReference type="GO" id="GO:0005509">
    <property type="term" value="F:calcium ion binding"/>
    <property type="evidence" value="ECO:0007669"/>
    <property type="project" value="UniProtKB-UniRule"/>
</dbReference>
<dbReference type="InterPro" id="IPR056370">
    <property type="entry name" value="Shg-like_Ig-like"/>
</dbReference>
<organism evidence="24 25">
    <name type="scientific">Ramazzottius varieornatus</name>
    <name type="common">Water bear</name>
    <name type="synonym">Tardigrade</name>
    <dbReference type="NCBI Taxonomy" id="947166"/>
    <lineage>
        <taxon>Eukaryota</taxon>
        <taxon>Metazoa</taxon>
        <taxon>Ecdysozoa</taxon>
        <taxon>Tardigrada</taxon>
        <taxon>Eutardigrada</taxon>
        <taxon>Parachela</taxon>
        <taxon>Hypsibioidea</taxon>
        <taxon>Ramazzottiidae</taxon>
        <taxon>Ramazzottius</taxon>
    </lineage>
</organism>
<dbReference type="Pfam" id="PF01049">
    <property type="entry name" value="CADH_Y-type_LIR"/>
    <property type="match status" value="1"/>
</dbReference>
<evidence type="ECO:0000256" key="13">
    <source>
        <dbReference type="ARBA" id="ARBA00023180"/>
    </source>
</evidence>
<feature type="domain" description="Cadherin" evidence="23">
    <location>
        <begin position="230"/>
        <end position="330"/>
    </location>
</feature>
<feature type="domain" description="Cadherin" evidence="23">
    <location>
        <begin position="651"/>
        <end position="756"/>
    </location>
</feature>
<dbReference type="GO" id="GO:0007156">
    <property type="term" value="P:homophilic cell adhesion via plasma membrane adhesion molecules"/>
    <property type="evidence" value="ECO:0007669"/>
    <property type="project" value="InterPro"/>
</dbReference>
<evidence type="ECO:0000256" key="9">
    <source>
        <dbReference type="ARBA" id="ARBA00022889"/>
    </source>
</evidence>
<dbReference type="GO" id="GO:0009887">
    <property type="term" value="P:animal organ morphogenesis"/>
    <property type="evidence" value="ECO:0007669"/>
    <property type="project" value="UniProtKB-ARBA"/>
</dbReference>
<evidence type="ECO:0000256" key="3">
    <source>
        <dbReference type="ARBA" id="ARBA00022536"/>
    </source>
</evidence>
<feature type="domain" description="Laminin G" evidence="21">
    <location>
        <begin position="2048"/>
        <end position="2247"/>
    </location>
</feature>
<dbReference type="EMBL" id="BDGG01000022">
    <property type="protein sequence ID" value="GAV09338.1"/>
    <property type="molecule type" value="Genomic_DNA"/>
</dbReference>
<evidence type="ECO:0000313" key="25">
    <source>
        <dbReference type="Proteomes" id="UP000186922"/>
    </source>
</evidence>
<dbReference type="InterPro" id="IPR002126">
    <property type="entry name" value="Cadherin-like_dom"/>
</dbReference>
<feature type="signal peptide" evidence="20">
    <location>
        <begin position="1"/>
        <end position="28"/>
    </location>
</feature>
<dbReference type="InterPro" id="IPR027397">
    <property type="entry name" value="Catenin-bd_sf"/>
</dbReference>
<dbReference type="OrthoDB" id="6079678at2759"/>
<feature type="domain" description="Cadherin" evidence="23">
    <location>
        <begin position="1193"/>
        <end position="1306"/>
    </location>
</feature>
<evidence type="ECO:0000256" key="5">
    <source>
        <dbReference type="ARBA" id="ARBA00022723"/>
    </source>
</evidence>
<dbReference type="InterPro" id="IPR000233">
    <property type="entry name" value="Cadherin_Y-type_LIR"/>
</dbReference>
<feature type="domain" description="Cadherin" evidence="23">
    <location>
        <begin position="331"/>
        <end position="432"/>
    </location>
</feature>
<dbReference type="InterPro" id="IPR001881">
    <property type="entry name" value="EGF-like_Ca-bd_dom"/>
</dbReference>
<dbReference type="Gene3D" id="4.10.900.10">
    <property type="entry name" value="TCF3-CBD (Catenin binding domain)"/>
    <property type="match status" value="1"/>
</dbReference>
<dbReference type="InterPro" id="IPR000742">
    <property type="entry name" value="EGF"/>
</dbReference>
<dbReference type="SUPFAM" id="SSF49313">
    <property type="entry name" value="Cadherin-like"/>
    <property type="match status" value="16"/>
</dbReference>
<evidence type="ECO:0000256" key="20">
    <source>
        <dbReference type="SAM" id="SignalP"/>
    </source>
</evidence>
<evidence type="ECO:0000256" key="19">
    <source>
        <dbReference type="SAM" id="Phobius"/>
    </source>
</evidence>
<dbReference type="PANTHER" id="PTHR24027:SF438">
    <property type="entry name" value="CADHERIN 23"/>
    <property type="match status" value="1"/>
</dbReference>
<feature type="domain" description="Cadherin" evidence="23">
    <location>
        <begin position="1536"/>
        <end position="1640"/>
    </location>
</feature>
<feature type="domain" description="Cadherin" evidence="23">
    <location>
        <begin position="757"/>
        <end position="861"/>
    </location>
</feature>
<feature type="domain" description="EGF-like" evidence="22">
    <location>
        <begin position="2258"/>
        <end position="2292"/>
    </location>
</feature>
<evidence type="ECO:0000256" key="8">
    <source>
        <dbReference type="ARBA" id="ARBA00022837"/>
    </source>
</evidence>
<dbReference type="FunFam" id="2.60.40.60:FF:000039">
    <property type="entry name" value="FAT atypical cadherin 3"/>
    <property type="match status" value="1"/>
</dbReference>
<comment type="caution">
    <text evidence="15">Lacks conserved residue(s) required for the propagation of feature annotation.</text>
</comment>
<dbReference type="PROSITE" id="PS00022">
    <property type="entry name" value="EGF_1"/>
    <property type="match status" value="3"/>
</dbReference>
<dbReference type="GO" id="GO:0045296">
    <property type="term" value="F:cadherin binding"/>
    <property type="evidence" value="ECO:0007669"/>
    <property type="project" value="TreeGrafter"/>
</dbReference>
<dbReference type="Proteomes" id="UP000186922">
    <property type="component" value="Unassembled WGS sequence"/>
</dbReference>
<dbReference type="InterPro" id="IPR009030">
    <property type="entry name" value="Growth_fac_rcpt_cys_sf"/>
</dbReference>
<dbReference type="GO" id="GO:0031175">
    <property type="term" value="P:neuron projection development"/>
    <property type="evidence" value="ECO:0007669"/>
    <property type="project" value="TreeGrafter"/>
</dbReference>
<feature type="domain" description="EGF-like" evidence="22">
    <location>
        <begin position="2010"/>
        <end position="2047"/>
    </location>
</feature>
<keyword evidence="11 19" id="KW-0472">Membrane</keyword>
<dbReference type="Pfam" id="PF00008">
    <property type="entry name" value="EGF"/>
    <property type="match status" value="1"/>
</dbReference>
<feature type="domain" description="Cadherin" evidence="23">
    <location>
        <begin position="433"/>
        <end position="535"/>
    </location>
</feature>
<dbReference type="Gene3D" id="2.60.40.60">
    <property type="entry name" value="Cadherins"/>
    <property type="match status" value="15"/>
</dbReference>
<gene>
    <name evidence="24" type="primary">RvY_18897-1</name>
    <name evidence="24" type="synonym">RvY_18897.1</name>
    <name evidence="24" type="ORF">RvY_18897</name>
</gene>
<feature type="domain" description="Laminin G" evidence="21">
    <location>
        <begin position="2295"/>
        <end position="2484"/>
    </location>
</feature>
<dbReference type="FunFam" id="2.60.40.60:FF:000058">
    <property type="entry name" value="FAT atypical cadherin 3"/>
    <property type="match status" value="1"/>
</dbReference>
<keyword evidence="9 16" id="KW-0130">Cell adhesion</keyword>
<dbReference type="InterPro" id="IPR013320">
    <property type="entry name" value="ConA-like_dom_sf"/>
</dbReference>
<dbReference type="Pfam" id="PF00028">
    <property type="entry name" value="Cadherin"/>
    <property type="match status" value="12"/>
</dbReference>
<feature type="region of interest" description="Disordered" evidence="18">
    <location>
        <begin position="57"/>
        <end position="79"/>
    </location>
</feature>
<evidence type="ECO:0000256" key="15">
    <source>
        <dbReference type="PROSITE-ProRule" id="PRU00076"/>
    </source>
</evidence>
<protein>
    <submittedName>
        <fullName evidence="24">Uncharacterized protein</fullName>
    </submittedName>
</protein>
<dbReference type="SMART" id="SM00112">
    <property type="entry name" value="CA"/>
    <property type="match status" value="15"/>
</dbReference>
<dbReference type="Gene3D" id="2.10.25.10">
    <property type="entry name" value="Laminin"/>
    <property type="match status" value="3"/>
</dbReference>
<feature type="domain" description="Cadherin" evidence="23">
    <location>
        <begin position="1640"/>
        <end position="1758"/>
    </location>
</feature>
<keyword evidence="5" id="KW-0479">Metal-binding</keyword>
<dbReference type="GO" id="GO:0007163">
    <property type="term" value="P:establishment or maintenance of cell polarity"/>
    <property type="evidence" value="ECO:0007669"/>
    <property type="project" value="UniProtKB-ARBA"/>
</dbReference>
<dbReference type="FunFam" id="2.60.40.60:FF:000033">
    <property type="entry name" value="FAT atypical cadherin 1"/>
    <property type="match status" value="2"/>
</dbReference>
<dbReference type="InterPro" id="IPR015919">
    <property type="entry name" value="Cadherin-like_sf"/>
</dbReference>
<dbReference type="PROSITE" id="PS50025">
    <property type="entry name" value="LAM_G_DOMAIN"/>
    <property type="match status" value="2"/>
</dbReference>
<dbReference type="PROSITE" id="PS00232">
    <property type="entry name" value="CADHERIN_1"/>
    <property type="match status" value="5"/>
</dbReference>
<evidence type="ECO:0000256" key="17">
    <source>
        <dbReference type="RuleBase" id="RU004357"/>
    </source>
</evidence>
<dbReference type="SMART" id="SM00179">
    <property type="entry name" value="EGF_CA"/>
    <property type="match status" value="4"/>
</dbReference>
<evidence type="ECO:0000256" key="1">
    <source>
        <dbReference type="ARBA" id="ARBA00004251"/>
    </source>
</evidence>
<accession>A0A1D1WA64</accession>
<keyword evidence="4 16" id="KW-0812">Transmembrane</keyword>